<gene>
    <name evidence="9" type="ORF">HXM71_05895</name>
</gene>
<name>A0A930EE39_9FIRM</name>
<dbReference type="PANTHER" id="PTHR11405:SF53">
    <property type="entry name" value="CARBAMOYL-PHOSPHATE SYNTHASE [AMMONIA], MITOCHONDRIAL"/>
    <property type="match status" value="1"/>
</dbReference>
<keyword evidence="6" id="KW-0665">Pyrimidine biosynthesis</keyword>
<keyword evidence="2" id="KW-0479">Metal-binding</keyword>
<evidence type="ECO:0000313" key="10">
    <source>
        <dbReference type="Proteomes" id="UP000722050"/>
    </source>
</evidence>
<evidence type="ECO:0000256" key="7">
    <source>
        <dbReference type="ARBA" id="ARBA00047359"/>
    </source>
</evidence>
<evidence type="ECO:0000256" key="4">
    <source>
        <dbReference type="ARBA" id="ARBA00022741"/>
    </source>
</evidence>
<dbReference type="GO" id="GO:0046872">
    <property type="term" value="F:metal ion binding"/>
    <property type="evidence" value="ECO:0007669"/>
    <property type="project" value="UniProtKB-KW"/>
</dbReference>
<evidence type="ECO:0000313" key="9">
    <source>
        <dbReference type="EMBL" id="MBF1352631.1"/>
    </source>
</evidence>
<dbReference type="GO" id="GO:0006221">
    <property type="term" value="P:pyrimidine nucleotide biosynthetic process"/>
    <property type="evidence" value="ECO:0007669"/>
    <property type="project" value="UniProtKB-KW"/>
</dbReference>
<dbReference type="Gene3D" id="3.40.50.20">
    <property type="match status" value="1"/>
</dbReference>
<dbReference type="GO" id="GO:0004087">
    <property type="term" value="F:carbamoyl-phosphate synthase (ammonia) activity"/>
    <property type="evidence" value="ECO:0007669"/>
    <property type="project" value="UniProtKB-EC"/>
</dbReference>
<dbReference type="GO" id="GO:0005737">
    <property type="term" value="C:cytoplasm"/>
    <property type="evidence" value="ECO:0007669"/>
    <property type="project" value="TreeGrafter"/>
</dbReference>
<keyword evidence="4" id="KW-0547">Nucleotide-binding</keyword>
<dbReference type="Proteomes" id="UP000722050">
    <property type="component" value="Unassembled WGS sequence"/>
</dbReference>
<comment type="caution">
    <text evidence="9">The sequence shown here is derived from an EMBL/GenBank/DDBJ whole genome shotgun (WGS) entry which is preliminary data.</text>
</comment>
<dbReference type="SUPFAM" id="SSF52440">
    <property type="entry name" value="PreATP-grasp domain"/>
    <property type="match status" value="1"/>
</dbReference>
<evidence type="ECO:0000256" key="5">
    <source>
        <dbReference type="ARBA" id="ARBA00022840"/>
    </source>
</evidence>
<comment type="catalytic activity">
    <reaction evidence="7">
        <text>hydrogencarbonate + NH4(+) + 2 ATP = carbamoyl phosphate + 2 ADP + phosphate + 2 H(+)</text>
        <dbReference type="Rhea" id="RHEA:18029"/>
        <dbReference type="ChEBI" id="CHEBI:15378"/>
        <dbReference type="ChEBI" id="CHEBI:17544"/>
        <dbReference type="ChEBI" id="CHEBI:28938"/>
        <dbReference type="ChEBI" id="CHEBI:30616"/>
        <dbReference type="ChEBI" id="CHEBI:43474"/>
        <dbReference type="ChEBI" id="CHEBI:58228"/>
        <dbReference type="ChEBI" id="CHEBI:456216"/>
        <dbReference type="EC" id="6.3.4.16"/>
    </reaction>
</comment>
<reference evidence="9" key="1">
    <citation type="submission" date="2020-04" db="EMBL/GenBank/DDBJ databases">
        <title>Deep metagenomics examines the oral microbiome during advanced dental caries in children, revealing novel taxa and co-occurrences with host molecules.</title>
        <authorList>
            <person name="Baker J.L."/>
            <person name="Morton J.T."/>
            <person name="Dinis M."/>
            <person name="Alvarez R."/>
            <person name="Tran N.C."/>
            <person name="Knight R."/>
            <person name="Edlund A."/>
        </authorList>
    </citation>
    <scope>NUCLEOTIDE SEQUENCE</scope>
    <source>
        <strain evidence="9">JCVI_24_bin.8</strain>
    </source>
</reference>
<keyword evidence="1" id="KW-0436">Ligase</keyword>
<feature type="domain" description="Carbamoyl phosphate synthase preATP-grasp" evidence="8">
    <location>
        <begin position="7"/>
        <end position="124"/>
    </location>
</feature>
<dbReference type="InterPro" id="IPR016185">
    <property type="entry name" value="PreATP-grasp_dom_sf"/>
</dbReference>
<feature type="non-terminal residue" evidence="9">
    <location>
        <position position="166"/>
    </location>
</feature>
<dbReference type="AlphaFoldDB" id="A0A930EE39"/>
<dbReference type="Gene3D" id="3.30.1490.20">
    <property type="entry name" value="ATP-grasp fold, A domain"/>
    <property type="match status" value="1"/>
</dbReference>
<dbReference type="GO" id="GO:0005524">
    <property type="term" value="F:ATP binding"/>
    <property type="evidence" value="ECO:0007669"/>
    <property type="project" value="UniProtKB-KW"/>
</dbReference>
<sequence>MAKRSDIKKILVIGSGPIVIGQAAEFDYAGTQACIALREEGYEVVLCNSNPATIMTDTSMADKVYMEPLTLEYLARIIRYERPDAILPGIGGQTGLNLAMQLEKKGVLKECRVELLGTRSSSIERAEDRELFKELCEDLGEPVIQSDIANSEEHGLEIAKEIGFPV</sequence>
<proteinExistence type="predicted"/>
<dbReference type="FunFam" id="3.40.50.20:FF:000001">
    <property type="entry name" value="Carbamoyl-phosphate synthase large chain"/>
    <property type="match status" value="1"/>
</dbReference>
<accession>A0A930EE39</accession>
<evidence type="ECO:0000256" key="3">
    <source>
        <dbReference type="ARBA" id="ARBA00022737"/>
    </source>
</evidence>
<organism evidence="9 10">
    <name type="scientific">Mogibacterium diversum</name>
    <dbReference type="NCBI Taxonomy" id="114527"/>
    <lineage>
        <taxon>Bacteria</taxon>
        <taxon>Bacillati</taxon>
        <taxon>Bacillota</taxon>
        <taxon>Clostridia</taxon>
        <taxon>Peptostreptococcales</taxon>
        <taxon>Anaerovoracaceae</taxon>
        <taxon>Mogibacterium</taxon>
    </lineage>
</organism>
<dbReference type="EMBL" id="JABZQH010000218">
    <property type="protein sequence ID" value="MBF1352631.1"/>
    <property type="molecule type" value="Genomic_DNA"/>
</dbReference>
<keyword evidence="3" id="KW-0677">Repeat</keyword>
<dbReference type="PRINTS" id="PR00098">
    <property type="entry name" value="CPSASE"/>
</dbReference>
<dbReference type="Pfam" id="PF25596">
    <property type="entry name" value="CPSase_L_D1"/>
    <property type="match status" value="1"/>
</dbReference>
<dbReference type="InterPro" id="IPR005483">
    <property type="entry name" value="CPSase_dom"/>
</dbReference>
<protein>
    <submittedName>
        <fullName evidence="9">Carbamoyl-phosphate synthase large subunit</fullName>
    </submittedName>
</protein>
<dbReference type="InterPro" id="IPR013815">
    <property type="entry name" value="ATP_grasp_subdomain_1"/>
</dbReference>
<dbReference type="Gene3D" id="3.30.470.20">
    <property type="entry name" value="ATP-grasp fold, B domain"/>
    <property type="match status" value="1"/>
</dbReference>
<evidence type="ECO:0000259" key="8">
    <source>
        <dbReference type="Pfam" id="PF25596"/>
    </source>
</evidence>
<dbReference type="SUPFAM" id="SSF56059">
    <property type="entry name" value="Glutathione synthetase ATP-binding domain-like"/>
    <property type="match status" value="1"/>
</dbReference>
<dbReference type="InterPro" id="IPR058047">
    <property type="entry name" value="CPSase_preATP-grasp"/>
</dbReference>
<evidence type="ECO:0000256" key="6">
    <source>
        <dbReference type="ARBA" id="ARBA00022975"/>
    </source>
</evidence>
<keyword evidence="5" id="KW-0067">ATP-binding</keyword>
<dbReference type="GO" id="GO:0004088">
    <property type="term" value="F:carbamoyl-phosphate synthase (glutamine-hydrolyzing) activity"/>
    <property type="evidence" value="ECO:0007669"/>
    <property type="project" value="TreeGrafter"/>
</dbReference>
<dbReference type="PANTHER" id="PTHR11405">
    <property type="entry name" value="CARBAMOYLTRANSFERASE FAMILY MEMBER"/>
    <property type="match status" value="1"/>
</dbReference>
<dbReference type="GO" id="GO:0006541">
    <property type="term" value="P:glutamine metabolic process"/>
    <property type="evidence" value="ECO:0007669"/>
    <property type="project" value="TreeGrafter"/>
</dbReference>
<evidence type="ECO:0000256" key="2">
    <source>
        <dbReference type="ARBA" id="ARBA00022723"/>
    </source>
</evidence>
<evidence type="ECO:0000256" key="1">
    <source>
        <dbReference type="ARBA" id="ARBA00022598"/>
    </source>
</evidence>